<sequence>MQLRRNNWHVYRPLVTTRTAPVEVARSKTDDNVIASDNEAIRLPATGPESSYSRFLLDQLALPAVSVPEARTDPTSRLSAVSMTDWLGYCIVTGDELDSDVFGHKDRFKNQKRRWIFELAYGYYDVELAALIASRRGVELRLDSLDREAEVIRRFLEGTPFSDETAIRTAIAQRQQALKSMEQQQRTVAAETVDAAEVGDLRSSVLDHRKIQDTLQADEARLTTQLTDLQELKRQLISQSARLTRAIVADEWLVDFDFVVCPRCGNGIEPNRAESGHCYLCLKPENSTTSREALLSEQDRVISQVSETDRVMELRQSALDKTKANVEANKVTLHRLAAELDQRTAAFVSDRAAVIRAQARDIATVSADIEKFHEYAQLVARHSDQDQIRRKLEEEREELSHAIEGREANQHEADQNLEALEKRILEYLERLHIPQLADLLTVRINRTTFLPEVSGRSFDELSSQGLKTLVNVAHALAHHTVAIDRGLPIPGLLVLDGISANAGHEGFDRDRIGDMYRLLIEVGNEYEEHLQLIAVDNDIPAAVIDEVRDSIILELSQQDRLIRLASRTPDDKLGV</sequence>
<dbReference type="Proteomes" id="UP000065151">
    <property type="component" value="Chromosome"/>
</dbReference>
<gene>
    <name evidence="2" type="ORF">AU252_01785</name>
</gene>
<reference evidence="2 3" key="1">
    <citation type="submission" date="2015-12" db="EMBL/GenBank/DDBJ databases">
        <authorList>
            <person name="Shamseldin A."/>
            <person name="Moawad H."/>
            <person name="Abd El-Rahim W.M."/>
            <person name="Sadowsky M.J."/>
        </authorList>
    </citation>
    <scope>NUCLEOTIDE SEQUENCE [LARGE SCALE GENOMIC DNA]</scope>
    <source>
        <strain evidence="2 3">Ar51</strain>
    </source>
</reference>
<evidence type="ECO:0000313" key="2">
    <source>
        <dbReference type="EMBL" id="ALV43700.1"/>
    </source>
</evidence>
<evidence type="ECO:0000313" key="3">
    <source>
        <dbReference type="Proteomes" id="UP000065151"/>
    </source>
</evidence>
<feature type="coiled-coil region" evidence="1">
    <location>
        <begin position="215"/>
        <end position="246"/>
    </location>
</feature>
<feature type="coiled-coil region" evidence="1">
    <location>
        <begin position="389"/>
        <end position="430"/>
    </location>
</feature>
<name>A0A0U3QTF1_9MICC</name>
<organism evidence="2">
    <name type="scientific">Pseudarthrobacter sulfonivorans</name>
    <dbReference type="NCBI Taxonomy" id="121292"/>
    <lineage>
        <taxon>Bacteria</taxon>
        <taxon>Bacillati</taxon>
        <taxon>Actinomycetota</taxon>
        <taxon>Actinomycetes</taxon>
        <taxon>Micrococcales</taxon>
        <taxon>Micrococcaceae</taxon>
        <taxon>Pseudarthrobacter</taxon>
    </lineage>
</organism>
<protein>
    <submittedName>
        <fullName evidence="2">Uncharacterized protein</fullName>
    </submittedName>
</protein>
<evidence type="ECO:0000256" key="1">
    <source>
        <dbReference type="SAM" id="Coils"/>
    </source>
</evidence>
<dbReference type="KEGG" id="psul:AU252_01785"/>
<accession>A0A0U3QTF1</accession>
<proteinExistence type="predicted"/>
<dbReference type="EMBL" id="CP013747">
    <property type="protein sequence ID" value="ALV43700.1"/>
    <property type="molecule type" value="Genomic_DNA"/>
</dbReference>
<keyword evidence="1" id="KW-0175">Coiled coil</keyword>
<dbReference type="AlphaFoldDB" id="A0A0U3QTF1"/>
<dbReference type="STRING" id="121292.AU252_01785"/>